<dbReference type="AlphaFoldDB" id="A0A5K1K443"/>
<dbReference type="EMBL" id="LR728962">
    <property type="protein sequence ID" value="VWP00939.1"/>
    <property type="molecule type" value="Genomic_DNA"/>
</dbReference>
<name>A0A5K1K443_9APHY</name>
<reference evidence="1" key="1">
    <citation type="submission" date="2019-10" db="EMBL/GenBank/DDBJ databases">
        <authorList>
            <person name="Nor Muhammad N."/>
        </authorList>
    </citation>
    <scope>NUCLEOTIDE SEQUENCE</scope>
</reference>
<dbReference type="InterPro" id="IPR036396">
    <property type="entry name" value="Cyt_P450_sf"/>
</dbReference>
<protein>
    <submittedName>
        <fullName evidence="1">Hormone-sensitive lipase</fullName>
    </submittedName>
</protein>
<gene>
    <name evidence="1" type="primary">G4MQZ9</name>
</gene>
<proteinExistence type="predicted"/>
<dbReference type="GO" id="GO:0005506">
    <property type="term" value="F:iron ion binding"/>
    <property type="evidence" value="ECO:0007669"/>
    <property type="project" value="InterPro"/>
</dbReference>
<dbReference type="GO" id="GO:0016705">
    <property type="term" value="F:oxidoreductase activity, acting on paired donors, with incorporation or reduction of molecular oxygen"/>
    <property type="evidence" value="ECO:0007669"/>
    <property type="project" value="InterPro"/>
</dbReference>
<dbReference type="GO" id="GO:0004497">
    <property type="term" value="F:monooxygenase activity"/>
    <property type="evidence" value="ECO:0007669"/>
    <property type="project" value="InterPro"/>
</dbReference>
<dbReference type="Gene3D" id="1.10.630.10">
    <property type="entry name" value="Cytochrome P450"/>
    <property type="match status" value="1"/>
</dbReference>
<sequence length="133" mass="14625">MLLQAVLLGGFAWALWQIIRPFVVKSPLDVVPGPPSKSLLSGNLEQLFDRDAWGFHDEVGQNYGPVVKINAVLGGKWLYVFDPTALRSIVLKEQGTYDQIPWLIQSTRLLLGPGILGVLGTRSMVQFLPAALN</sequence>
<evidence type="ECO:0000313" key="1">
    <source>
        <dbReference type="EMBL" id="VWP00939.1"/>
    </source>
</evidence>
<organism evidence="1">
    <name type="scientific">Ganoderma boninense</name>
    <dbReference type="NCBI Taxonomy" id="34458"/>
    <lineage>
        <taxon>Eukaryota</taxon>
        <taxon>Fungi</taxon>
        <taxon>Dikarya</taxon>
        <taxon>Basidiomycota</taxon>
        <taxon>Agaricomycotina</taxon>
        <taxon>Agaricomycetes</taxon>
        <taxon>Polyporales</taxon>
        <taxon>Polyporaceae</taxon>
        <taxon>Ganoderma</taxon>
    </lineage>
</organism>
<dbReference type="SUPFAM" id="SSF48264">
    <property type="entry name" value="Cytochrome P450"/>
    <property type="match status" value="1"/>
</dbReference>
<dbReference type="GO" id="GO:0020037">
    <property type="term" value="F:heme binding"/>
    <property type="evidence" value="ECO:0007669"/>
    <property type="project" value="InterPro"/>
</dbReference>
<accession>A0A5K1K443</accession>